<dbReference type="Proteomes" id="UP000218665">
    <property type="component" value="Chromosome"/>
</dbReference>
<reference evidence="2 3" key="1">
    <citation type="journal article" date="2016" name="Eur. J. Clin. Microbiol. Infect. Dis.">
        <title>Whole genome sequencing as a tool for phylogenetic analysis of clinical strains of Mitis group streptococci.</title>
        <authorList>
            <person name="Rasmussen L.H."/>
            <person name="Dargis R."/>
            <person name="Hojholt K."/>
            <person name="Christensen J.J."/>
            <person name="Skovgaard O."/>
            <person name="Justesen U.S."/>
            <person name="Rosenvinge F.S."/>
            <person name="Moser C."/>
            <person name="Lukjancenko O."/>
            <person name="Rasmussen S."/>
            <person name="Nielsen X.C."/>
        </authorList>
    </citation>
    <scope>NUCLEOTIDE SEQUENCE [LARGE SCALE GENOMIC DNA]</scope>
    <source>
        <strain evidence="2 3">OD_339823_10</strain>
    </source>
</reference>
<sequence length="399" mass="45905">MELKITNDFYSPSQLAYEVVERKGLGHPDTLADGIAEQIEIDYSQYCLNRFGIIPHHNFDKIIIRGGHSIQNFGGSDFIEPIKIIFLGRASKKCFDIPIPLFKIQKKAATKYLNRILPNLDVENYVEFETLTSDFTTKSNWFSPTTIEDLPEYKDVPKANDTATMISYWPLTISEELALMIEGYFYKLDINKLPTPRFIQMGGDIKVMVVRNDLHYSIRINFPLISKFFNNEIESRLYVDKHVEKIKEYVEQKYKKLNYSIDYNYYLTSTGSCIDFGEEGAVGRGNKTHGIISSFRPNTMEAPAGKNCTYFVGKVWGFLSDIIAKDIYETFKTPCQVIMQSNIGSELYKPTHLYIQTEESIDQTRVLEIINRHLCKGSKNTNLILSTQHFIPKTNVYNG</sequence>
<dbReference type="InterPro" id="IPR042544">
    <property type="entry name" value="AdoMet_synthase_3"/>
</dbReference>
<evidence type="ECO:0000313" key="1">
    <source>
        <dbReference type="EMBL" id="BBA08357.1"/>
    </source>
</evidence>
<dbReference type="RefSeq" id="WP_041331786.1">
    <property type="nucleotide sequence ID" value="NZ_AP018338.1"/>
</dbReference>
<dbReference type="EMBL" id="AP018338">
    <property type="protein sequence ID" value="BBA08357.1"/>
    <property type="molecule type" value="Genomic_DNA"/>
</dbReference>
<accession>A0A1X1G336</accession>
<dbReference type="EMBL" id="NCUD01000041">
    <property type="protein sequence ID" value="ORO41108.1"/>
    <property type="molecule type" value="Genomic_DNA"/>
</dbReference>
<name>A0A1X1G336_STROR</name>
<evidence type="ECO:0000313" key="4">
    <source>
        <dbReference type="Proteomes" id="UP000218665"/>
    </source>
</evidence>
<dbReference type="InterPro" id="IPR027790">
    <property type="entry name" value="AdoMet_synthase_2_family"/>
</dbReference>
<reference evidence="1 4" key="3">
    <citation type="submission" date="2017-07" db="EMBL/GenBank/DDBJ databases">
        <title>Whole genome sequence of Streptococcus tigurinus, strain osk_001, isolated from post-mortem material.</title>
        <authorList>
            <person name="Yoshizawa H."/>
            <person name="Motooka D."/>
            <person name="Katada R."/>
            <person name="Matsumoto Y."/>
            <person name="Nakamura S."/>
            <person name="Morii E."/>
            <person name="Iida T."/>
            <person name="Matsumoto H."/>
        </authorList>
    </citation>
    <scope>NUCLEOTIDE SEQUENCE [LARGE SCALE GENOMIC DNA]</scope>
    <source>
        <strain evidence="4">osk_001</strain>
        <strain evidence="1">Osk_001</strain>
    </source>
</reference>
<organism evidence="2 3">
    <name type="scientific">Streptococcus oralis subsp. tigurinus</name>
    <dbReference type="NCBI Taxonomy" id="1077464"/>
    <lineage>
        <taxon>Bacteria</taxon>
        <taxon>Bacillati</taxon>
        <taxon>Bacillota</taxon>
        <taxon>Bacilli</taxon>
        <taxon>Lactobacillales</taxon>
        <taxon>Streptococcaceae</taxon>
        <taxon>Streptococcus</taxon>
    </lineage>
</organism>
<dbReference type="Gene3D" id="3.30.300.10">
    <property type="match status" value="1"/>
</dbReference>
<dbReference type="PANTHER" id="PTHR36697:SF1">
    <property type="entry name" value="S-ADENOSYLMETHIONINE SYNTHASE"/>
    <property type="match status" value="1"/>
</dbReference>
<proteinExistence type="predicted"/>
<dbReference type="NCBIfam" id="NF003362">
    <property type="entry name" value="PRK04439.1-1"/>
    <property type="match status" value="1"/>
</dbReference>
<protein>
    <submittedName>
        <fullName evidence="2">S-adenosylmethionine synthetase</fullName>
    </submittedName>
</protein>
<reference evidence="2" key="2">
    <citation type="submission" date="2017-04" db="EMBL/GenBank/DDBJ databases">
        <authorList>
            <person name="Afonso C.L."/>
            <person name="Miller P.J."/>
            <person name="Scott M.A."/>
            <person name="Spackman E."/>
            <person name="Goraichik I."/>
            <person name="Dimitrov K.M."/>
            <person name="Suarez D.L."/>
            <person name="Swayne D.E."/>
        </authorList>
    </citation>
    <scope>NUCLEOTIDE SEQUENCE</scope>
    <source>
        <strain evidence="2">OD_339823_10</strain>
    </source>
</reference>
<dbReference type="AlphaFoldDB" id="A0A1X1G336"/>
<dbReference type="PANTHER" id="PTHR36697">
    <property type="entry name" value="S-ADENOSYLMETHIONINE SYNTHASE"/>
    <property type="match status" value="1"/>
</dbReference>
<dbReference type="Gene3D" id="3.30.300.280">
    <property type="entry name" value="S-adenosylmethionine synthetase, C-terminal domain"/>
    <property type="match status" value="1"/>
</dbReference>
<evidence type="ECO:0000313" key="3">
    <source>
        <dbReference type="Proteomes" id="UP000193633"/>
    </source>
</evidence>
<evidence type="ECO:0000313" key="2">
    <source>
        <dbReference type="EMBL" id="ORO41108.1"/>
    </source>
</evidence>
<dbReference type="Proteomes" id="UP000193633">
    <property type="component" value="Unassembled WGS sequence"/>
</dbReference>
<gene>
    <name evidence="1" type="primary">metK1</name>
    <name evidence="2" type="ORF">B7728_02465</name>
    <name evidence="1" type="ORF">STO1_007530</name>
</gene>
<dbReference type="Pfam" id="PF01941">
    <property type="entry name" value="AdoMet_Synthase"/>
    <property type="match status" value="1"/>
</dbReference>